<evidence type="ECO:0000313" key="2">
    <source>
        <dbReference type="Proteomes" id="UP000807306"/>
    </source>
</evidence>
<dbReference type="AlphaFoldDB" id="A0A9P6JKK1"/>
<proteinExistence type="predicted"/>
<dbReference type="GO" id="GO:0004867">
    <property type="term" value="F:serine-type endopeptidase inhibitor activity"/>
    <property type="evidence" value="ECO:0007669"/>
    <property type="project" value="InterPro"/>
</dbReference>
<dbReference type="OrthoDB" id="3439489at2759"/>
<comment type="caution">
    <text evidence="1">The sequence shown here is derived from an EMBL/GenBank/DDBJ whole genome shotgun (WGS) entry which is preliminary data.</text>
</comment>
<name>A0A9P6JKK1_9AGAR</name>
<accession>A0A9P6JKK1</accession>
<sequence length="151" mass="16483">MAPSSPPTGHYIVKSVSAKKFIGRSPHEDRSLLPKRVMVLPEDIQAPLLVFNNSGKETQISTGGAPTAVIDGKLFSILLEVPPGEKWTVEAVPQSGPNRYIVVTQDKSAGWVLNDNEPETQITVRPLVIGPSDPPFYPDNQVWEIVPAVNY</sequence>
<protein>
    <submittedName>
        <fullName evidence="1">Uncharacterized protein</fullName>
    </submittedName>
</protein>
<dbReference type="InterPro" id="IPR031755">
    <property type="entry name" value="Inhibitor_I66"/>
</dbReference>
<organism evidence="1 2">
    <name type="scientific">Crepidotus variabilis</name>
    <dbReference type="NCBI Taxonomy" id="179855"/>
    <lineage>
        <taxon>Eukaryota</taxon>
        <taxon>Fungi</taxon>
        <taxon>Dikarya</taxon>
        <taxon>Basidiomycota</taxon>
        <taxon>Agaricomycotina</taxon>
        <taxon>Agaricomycetes</taxon>
        <taxon>Agaricomycetidae</taxon>
        <taxon>Agaricales</taxon>
        <taxon>Agaricineae</taxon>
        <taxon>Crepidotaceae</taxon>
        <taxon>Crepidotus</taxon>
    </lineage>
</organism>
<dbReference type="Proteomes" id="UP000807306">
    <property type="component" value="Unassembled WGS sequence"/>
</dbReference>
<dbReference type="Pfam" id="PF16850">
    <property type="entry name" value="Inhibitor_I66"/>
    <property type="match status" value="1"/>
</dbReference>
<reference evidence="1" key="1">
    <citation type="submission" date="2020-11" db="EMBL/GenBank/DDBJ databases">
        <authorList>
            <consortium name="DOE Joint Genome Institute"/>
            <person name="Ahrendt S."/>
            <person name="Riley R."/>
            <person name="Andreopoulos W."/>
            <person name="Labutti K."/>
            <person name="Pangilinan J."/>
            <person name="Ruiz-Duenas F.J."/>
            <person name="Barrasa J.M."/>
            <person name="Sanchez-Garcia M."/>
            <person name="Camarero S."/>
            <person name="Miyauchi S."/>
            <person name="Serrano A."/>
            <person name="Linde D."/>
            <person name="Babiker R."/>
            <person name="Drula E."/>
            <person name="Ayuso-Fernandez I."/>
            <person name="Pacheco R."/>
            <person name="Padilla G."/>
            <person name="Ferreira P."/>
            <person name="Barriuso J."/>
            <person name="Kellner H."/>
            <person name="Castanera R."/>
            <person name="Alfaro M."/>
            <person name="Ramirez L."/>
            <person name="Pisabarro A.G."/>
            <person name="Kuo A."/>
            <person name="Tritt A."/>
            <person name="Lipzen A."/>
            <person name="He G."/>
            <person name="Yan M."/>
            <person name="Ng V."/>
            <person name="Cullen D."/>
            <person name="Martin F."/>
            <person name="Rosso M.-N."/>
            <person name="Henrissat B."/>
            <person name="Hibbett D."/>
            <person name="Martinez A.T."/>
            <person name="Grigoriev I.V."/>
        </authorList>
    </citation>
    <scope>NUCLEOTIDE SEQUENCE</scope>
    <source>
        <strain evidence="1">CBS 506.95</strain>
    </source>
</reference>
<dbReference type="EMBL" id="MU157908">
    <property type="protein sequence ID" value="KAF9523925.1"/>
    <property type="molecule type" value="Genomic_DNA"/>
</dbReference>
<evidence type="ECO:0000313" key="1">
    <source>
        <dbReference type="EMBL" id="KAF9523925.1"/>
    </source>
</evidence>
<dbReference type="CDD" id="cd23428">
    <property type="entry name" value="beta-trefoil_Ricin_SPI"/>
    <property type="match status" value="1"/>
</dbReference>
<gene>
    <name evidence="1" type="ORF">CPB83DRAFT_774718</name>
</gene>
<dbReference type="Gene3D" id="2.80.10.50">
    <property type="match status" value="1"/>
</dbReference>
<keyword evidence="2" id="KW-1185">Reference proteome</keyword>